<dbReference type="InterPro" id="IPR025433">
    <property type="entry name" value="DUF4168"/>
</dbReference>
<evidence type="ECO:0000259" key="2">
    <source>
        <dbReference type="Pfam" id="PF13767"/>
    </source>
</evidence>
<feature type="chain" id="PRO_5045103824" evidence="1">
    <location>
        <begin position="39"/>
        <end position="142"/>
    </location>
</feature>
<feature type="signal peptide" evidence="1">
    <location>
        <begin position="1"/>
        <end position="38"/>
    </location>
</feature>
<comment type="caution">
    <text evidence="3">The sequence shown here is derived from an EMBL/GenBank/DDBJ whole genome shotgun (WGS) entry which is preliminary data.</text>
</comment>
<organism evidence="3 4">
    <name type="scientific">Methyloligella solikamskensis</name>
    <dbReference type="NCBI Taxonomy" id="1177756"/>
    <lineage>
        <taxon>Bacteria</taxon>
        <taxon>Pseudomonadati</taxon>
        <taxon>Pseudomonadota</taxon>
        <taxon>Alphaproteobacteria</taxon>
        <taxon>Hyphomicrobiales</taxon>
        <taxon>Hyphomicrobiaceae</taxon>
        <taxon>Methyloligella</taxon>
    </lineage>
</organism>
<dbReference type="Proteomes" id="UP001597102">
    <property type="component" value="Unassembled WGS sequence"/>
</dbReference>
<proteinExistence type="predicted"/>
<evidence type="ECO:0000313" key="3">
    <source>
        <dbReference type="EMBL" id="MFD0987378.1"/>
    </source>
</evidence>
<dbReference type="Pfam" id="PF13767">
    <property type="entry name" value="DUF4168"/>
    <property type="match status" value="1"/>
</dbReference>
<keyword evidence="1" id="KW-0732">Signal</keyword>
<accession>A0ABW3JC55</accession>
<gene>
    <name evidence="3" type="ORF">ACFQ2F_09755</name>
</gene>
<reference evidence="4" key="1">
    <citation type="journal article" date="2019" name="Int. J. Syst. Evol. Microbiol.">
        <title>The Global Catalogue of Microorganisms (GCM) 10K type strain sequencing project: providing services to taxonomists for standard genome sequencing and annotation.</title>
        <authorList>
            <consortium name="The Broad Institute Genomics Platform"/>
            <consortium name="The Broad Institute Genome Sequencing Center for Infectious Disease"/>
            <person name="Wu L."/>
            <person name="Ma J."/>
        </authorList>
    </citation>
    <scope>NUCLEOTIDE SEQUENCE [LARGE SCALE GENOMIC DNA]</scope>
    <source>
        <strain evidence="4">CCUG 61697</strain>
    </source>
</reference>
<keyword evidence="4" id="KW-1185">Reference proteome</keyword>
<name>A0ABW3JC55_9HYPH</name>
<feature type="domain" description="DUF4168" evidence="2">
    <location>
        <begin position="59"/>
        <end position="134"/>
    </location>
</feature>
<sequence length="142" mass="15684">MTTPNTRTETLTTTRMKLIAGMTALTAMGGLIAMPAVAQESAPPPEKTQVEPIKGEIDEQKLDNFAEASVAVGKIYMKYGAQAREAGDKNEAMQIQQTAEKQMIQAINEANLDLETYNRIAATARQDQQLAQRIQKKQQKFQ</sequence>
<dbReference type="EMBL" id="JBHTJO010000001">
    <property type="protein sequence ID" value="MFD0987378.1"/>
    <property type="molecule type" value="Genomic_DNA"/>
</dbReference>
<protein>
    <submittedName>
        <fullName evidence="3">DUF4168 domain-containing protein</fullName>
    </submittedName>
</protein>
<dbReference type="RefSeq" id="WP_379089234.1">
    <property type="nucleotide sequence ID" value="NZ_JBHTJO010000001.1"/>
</dbReference>
<evidence type="ECO:0000313" key="4">
    <source>
        <dbReference type="Proteomes" id="UP001597102"/>
    </source>
</evidence>
<evidence type="ECO:0000256" key="1">
    <source>
        <dbReference type="SAM" id="SignalP"/>
    </source>
</evidence>